<evidence type="ECO:0000256" key="8">
    <source>
        <dbReference type="ARBA" id="ARBA00022617"/>
    </source>
</evidence>
<keyword evidence="6 20" id="KW-0813">Transport</keyword>
<dbReference type="SUPFAM" id="SSF81442">
    <property type="entry name" value="Cytochrome c oxidase subunit I-like"/>
    <property type="match status" value="1"/>
</dbReference>
<dbReference type="InterPro" id="IPR014241">
    <property type="entry name" value="Cyt_c_oxidase_su1_bac"/>
</dbReference>
<feature type="transmembrane region" description="Helical" evidence="21">
    <location>
        <begin position="33"/>
        <end position="53"/>
    </location>
</feature>
<feature type="transmembrane region" description="Helical" evidence="21">
    <location>
        <begin position="81"/>
        <end position="102"/>
    </location>
</feature>
<dbReference type="GO" id="GO:0022904">
    <property type="term" value="P:respiratory electron transport chain"/>
    <property type="evidence" value="ECO:0007669"/>
    <property type="project" value="TreeGrafter"/>
</dbReference>
<evidence type="ECO:0000256" key="12">
    <source>
        <dbReference type="ARBA" id="ARBA00022967"/>
    </source>
</evidence>
<dbReference type="GO" id="GO:0015990">
    <property type="term" value="P:electron transport coupled proton transport"/>
    <property type="evidence" value="ECO:0007669"/>
    <property type="project" value="InterPro"/>
</dbReference>
<keyword evidence="14 21" id="KW-1133">Transmembrane helix</keyword>
<dbReference type="FunFam" id="1.20.210.10:FF:000006">
    <property type="entry name" value="Cytochrome c oxidase subunit 1"/>
    <property type="match status" value="1"/>
</dbReference>
<feature type="transmembrane region" description="Helical" evidence="21">
    <location>
        <begin position="202"/>
        <end position="225"/>
    </location>
</feature>
<dbReference type="Pfam" id="PF00115">
    <property type="entry name" value="COX1"/>
    <property type="match status" value="1"/>
</dbReference>
<reference evidence="24" key="2">
    <citation type="journal article" date="2019" name="MicrobiologyOpen">
        <title>High-quality draft genome sequence of Gaiella occulta isolated from a 150 meter deep mineral water borehole and comparison with the genome sequences of other deep-branching lineages of the phylum Actinobacteria.</title>
        <authorList>
            <person name="Severino R."/>
            <person name="Froufe H.J.C."/>
            <person name="Barroso C."/>
            <person name="Albuquerque L."/>
            <person name="Lobo-da-Cunha A."/>
            <person name="da Costa M.S."/>
            <person name="Egas C."/>
        </authorList>
    </citation>
    <scope>NUCLEOTIDE SEQUENCE [LARGE SCALE GENOMIC DNA]</scope>
    <source>
        <strain evidence="24">F2-233</strain>
    </source>
</reference>
<dbReference type="PROSITE" id="PS00077">
    <property type="entry name" value="COX1_CUB"/>
    <property type="match status" value="1"/>
</dbReference>
<keyword evidence="7 21" id="KW-1003">Cell membrane</keyword>
<comment type="similarity">
    <text evidence="3 20">Belongs to the heme-copper respiratory oxidase family.</text>
</comment>
<feature type="transmembrane region" description="Helical" evidence="21">
    <location>
        <begin position="352"/>
        <end position="374"/>
    </location>
</feature>
<dbReference type="PANTHER" id="PTHR10422:SF18">
    <property type="entry name" value="CYTOCHROME C OXIDASE SUBUNIT 1"/>
    <property type="match status" value="1"/>
</dbReference>
<evidence type="ECO:0000256" key="6">
    <source>
        <dbReference type="ARBA" id="ARBA00022448"/>
    </source>
</evidence>
<evidence type="ECO:0000256" key="4">
    <source>
        <dbReference type="ARBA" id="ARBA00012949"/>
    </source>
</evidence>
<evidence type="ECO:0000256" key="1">
    <source>
        <dbReference type="ARBA" id="ARBA00004651"/>
    </source>
</evidence>
<evidence type="ECO:0000256" key="5">
    <source>
        <dbReference type="ARBA" id="ARBA00015947"/>
    </source>
</evidence>
<organism evidence="23 24">
    <name type="scientific">Gaiella occulta</name>
    <dbReference type="NCBI Taxonomy" id="1002870"/>
    <lineage>
        <taxon>Bacteria</taxon>
        <taxon>Bacillati</taxon>
        <taxon>Actinomycetota</taxon>
        <taxon>Thermoleophilia</taxon>
        <taxon>Gaiellales</taxon>
        <taxon>Gaiellaceae</taxon>
        <taxon>Gaiella</taxon>
    </lineage>
</organism>
<evidence type="ECO:0000256" key="17">
    <source>
        <dbReference type="ARBA" id="ARBA00023136"/>
    </source>
</evidence>
<keyword evidence="12" id="KW-1278">Translocase</keyword>
<comment type="function">
    <text evidence="18 21">Cytochrome c oxidase is the component of the respiratory chain that catalyzes the reduction of oxygen to water. Subunits 1-3 form the functional core of the enzyme complex. CO I is the catalytic subunit of the enzyme. Electrons originating in cytochrome c are transferred via the copper A center of subunit 2 and heme A of subunit 1 to the bimetallic center formed by heme A3 and copper B.</text>
</comment>
<reference evidence="23 24" key="1">
    <citation type="submission" date="2018-07" db="EMBL/GenBank/DDBJ databases">
        <title>High-quality-draft genome sequence of Gaiella occulta.</title>
        <authorList>
            <person name="Severino R."/>
            <person name="Froufe H.J.C."/>
            <person name="Rainey F.A."/>
            <person name="Barroso C."/>
            <person name="Albuquerque L."/>
            <person name="Lobo-Da-Cunha A."/>
            <person name="Da Costa M.S."/>
            <person name="Egas C."/>
        </authorList>
    </citation>
    <scope>NUCLEOTIDE SEQUENCE [LARGE SCALE GENOMIC DNA]</scope>
    <source>
        <strain evidence="23 24">F2-233</strain>
    </source>
</reference>
<dbReference type="GO" id="GO:0046872">
    <property type="term" value="F:metal ion binding"/>
    <property type="evidence" value="ECO:0007669"/>
    <property type="project" value="UniProtKB-KW"/>
</dbReference>
<dbReference type="GO" id="GO:0005886">
    <property type="term" value="C:plasma membrane"/>
    <property type="evidence" value="ECO:0007669"/>
    <property type="project" value="UniProtKB-SubCell"/>
</dbReference>
<evidence type="ECO:0000256" key="21">
    <source>
        <dbReference type="RuleBase" id="RU363061"/>
    </source>
</evidence>
<dbReference type="GO" id="GO:0020037">
    <property type="term" value="F:heme binding"/>
    <property type="evidence" value="ECO:0007669"/>
    <property type="project" value="InterPro"/>
</dbReference>
<keyword evidence="17 21" id="KW-0472">Membrane</keyword>
<evidence type="ECO:0000259" key="22">
    <source>
        <dbReference type="PROSITE" id="PS50855"/>
    </source>
</evidence>
<evidence type="ECO:0000256" key="20">
    <source>
        <dbReference type="RuleBase" id="RU000370"/>
    </source>
</evidence>
<feature type="domain" description="Cytochrome oxidase subunit I profile" evidence="22">
    <location>
        <begin position="16"/>
        <end position="528"/>
    </location>
</feature>
<dbReference type="GO" id="GO:0004129">
    <property type="term" value="F:cytochrome-c oxidase activity"/>
    <property type="evidence" value="ECO:0007669"/>
    <property type="project" value="UniProtKB-EC"/>
</dbReference>
<accession>A0A7M2Z1K9</accession>
<evidence type="ECO:0000256" key="16">
    <source>
        <dbReference type="ARBA" id="ARBA00023008"/>
    </source>
</evidence>
<dbReference type="PROSITE" id="PS50855">
    <property type="entry name" value="COX1"/>
    <property type="match status" value="1"/>
</dbReference>
<dbReference type="EC" id="7.1.1.9" evidence="4 21"/>
<evidence type="ECO:0000313" key="23">
    <source>
        <dbReference type="EMBL" id="RDI75672.1"/>
    </source>
</evidence>
<comment type="subcellular location">
    <subcellularLocation>
        <location evidence="1 21">Cell membrane</location>
        <topology evidence="1 21">Multi-pass membrane protein</topology>
    </subcellularLocation>
</comment>
<comment type="catalytic activity">
    <reaction evidence="19 21">
        <text>4 Fe(II)-[cytochrome c] + O2 + 8 H(+)(in) = 4 Fe(III)-[cytochrome c] + 2 H2O + 4 H(+)(out)</text>
        <dbReference type="Rhea" id="RHEA:11436"/>
        <dbReference type="Rhea" id="RHEA-COMP:10350"/>
        <dbReference type="Rhea" id="RHEA-COMP:14399"/>
        <dbReference type="ChEBI" id="CHEBI:15377"/>
        <dbReference type="ChEBI" id="CHEBI:15378"/>
        <dbReference type="ChEBI" id="CHEBI:15379"/>
        <dbReference type="ChEBI" id="CHEBI:29033"/>
        <dbReference type="ChEBI" id="CHEBI:29034"/>
        <dbReference type="EC" id="7.1.1.9"/>
    </reaction>
</comment>
<evidence type="ECO:0000256" key="15">
    <source>
        <dbReference type="ARBA" id="ARBA00023004"/>
    </source>
</evidence>
<dbReference type="Gene3D" id="1.20.210.10">
    <property type="entry name" value="Cytochrome c oxidase-like, subunit I domain"/>
    <property type="match status" value="1"/>
</dbReference>
<comment type="pathway">
    <text evidence="2 21">Energy metabolism; oxidative phosphorylation.</text>
</comment>
<dbReference type="NCBIfam" id="TIGR02891">
    <property type="entry name" value="CtaD_CoxA"/>
    <property type="match status" value="1"/>
</dbReference>
<evidence type="ECO:0000256" key="14">
    <source>
        <dbReference type="ARBA" id="ARBA00022989"/>
    </source>
</evidence>
<feature type="transmembrane region" description="Helical" evidence="21">
    <location>
        <begin position="466"/>
        <end position="490"/>
    </location>
</feature>
<dbReference type="UniPathway" id="UPA00705"/>
<dbReference type="InterPro" id="IPR023616">
    <property type="entry name" value="Cyt_c_oxase-like_su1_dom"/>
</dbReference>
<evidence type="ECO:0000256" key="3">
    <source>
        <dbReference type="ARBA" id="ARBA00009578"/>
    </source>
</evidence>
<evidence type="ECO:0000256" key="11">
    <source>
        <dbReference type="ARBA" id="ARBA00022723"/>
    </source>
</evidence>
<keyword evidence="11 21" id="KW-0479">Metal-binding</keyword>
<dbReference type="InterPro" id="IPR000883">
    <property type="entry name" value="Cyt_C_Oxase_1"/>
</dbReference>
<keyword evidence="24" id="KW-1185">Reference proteome</keyword>
<evidence type="ECO:0000256" key="18">
    <source>
        <dbReference type="ARBA" id="ARBA00025218"/>
    </source>
</evidence>
<feature type="transmembrane region" description="Helical" evidence="21">
    <location>
        <begin position="282"/>
        <end position="304"/>
    </location>
</feature>
<keyword evidence="16 21" id="KW-0186">Copper</keyword>
<dbReference type="PANTHER" id="PTHR10422">
    <property type="entry name" value="CYTOCHROME C OXIDASE SUBUNIT 1"/>
    <property type="match status" value="1"/>
</dbReference>
<evidence type="ECO:0000256" key="7">
    <source>
        <dbReference type="ARBA" id="ARBA00022475"/>
    </source>
</evidence>
<dbReference type="InterPro" id="IPR023615">
    <property type="entry name" value="Cyt_c_Oxase_su1_BS"/>
</dbReference>
<dbReference type="InterPro" id="IPR036927">
    <property type="entry name" value="Cyt_c_oxase-like_su1_sf"/>
</dbReference>
<evidence type="ECO:0000313" key="24">
    <source>
        <dbReference type="Proteomes" id="UP000254134"/>
    </source>
</evidence>
<feature type="transmembrane region" description="Helical" evidence="21">
    <location>
        <begin position="424"/>
        <end position="446"/>
    </location>
</feature>
<feature type="transmembrane region" description="Helical" evidence="21">
    <location>
        <begin position="114"/>
        <end position="133"/>
    </location>
</feature>
<comment type="caution">
    <text evidence="23">The sequence shown here is derived from an EMBL/GenBank/DDBJ whole genome shotgun (WGS) entry which is preliminary data.</text>
</comment>
<evidence type="ECO:0000256" key="2">
    <source>
        <dbReference type="ARBA" id="ARBA00004673"/>
    </source>
</evidence>
<dbReference type="AlphaFoldDB" id="A0A7M2Z1K9"/>
<dbReference type="EMBL" id="QQZY01000001">
    <property type="protein sequence ID" value="RDI75672.1"/>
    <property type="molecule type" value="Genomic_DNA"/>
</dbReference>
<name>A0A7M2Z1K9_9ACTN</name>
<evidence type="ECO:0000256" key="13">
    <source>
        <dbReference type="ARBA" id="ARBA00022982"/>
    </source>
</evidence>
<proteinExistence type="inferred from homology"/>
<feature type="transmembrane region" description="Helical" evidence="21">
    <location>
        <begin position="316"/>
        <end position="340"/>
    </location>
</feature>
<evidence type="ECO:0000256" key="19">
    <source>
        <dbReference type="ARBA" id="ARBA00047816"/>
    </source>
</evidence>
<keyword evidence="13 20" id="KW-0249">Electron transport</keyword>
<dbReference type="Proteomes" id="UP000254134">
    <property type="component" value="Unassembled WGS sequence"/>
</dbReference>
<protein>
    <recommendedName>
        <fullName evidence="5 21">Cytochrome c oxidase subunit 1</fullName>
        <ecNumber evidence="4 21">7.1.1.9</ecNumber>
    </recommendedName>
</protein>
<dbReference type="PRINTS" id="PR01165">
    <property type="entry name" value="CYCOXIDASEI"/>
</dbReference>
<dbReference type="OrthoDB" id="9803294at2"/>
<keyword evidence="9 20" id="KW-0679">Respiratory chain</keyword>
<sequence length="546" mass="60367">MATNVDAAPAIPAWQRGRVASWLVTVDHKRIGILYIATAGAFFALSGFLALLIRTQLAQADQSILTGDAYNEAVTMHGTGMVFFVVVPILAGLANFLVPLMIGAGDMAFPRLNALSYWLYLFAGLVFTLSFFAKGGAANTGWTAYPPLSLISPGNGQDLWILSLHILTISSVVGAINFVVTIQNMRARGMSWTRMPLFVWSIYVYAWLLLLVLPALSAGLTALLLERQFPGTFHFFAPEAGGSPVLYQHVFWFFGHPEVYIMILPAMGIISEILPVFSRKPIFGYKAIAFSTIAIGFFSMLVWGHHMFAVGLSTPLSIWFMLASMVIAVPTGMKIFNWLATLWRGNLSFDTPMLFSLAFLSVFTFGGLTGIYLAAFPVDWQLTDTYFVVGHFHYVLFGGAVFAIMGGLFYWWPKLFGRLLDERLGKLTFWLVFAGFNLTFFPQHMAGLLGMPRRVFTYQDGGLLQAYNLASTIGSFVMGVGMLVFLLAIVKSVKGRRAGNDPWLGDTLEWYTTSPPPAHNFDSVPYVTSARPLYDLRRKLKESGAL</sequence>
<gene>
    <name evidence="23" type="ORF">Gocc_0091</name>
</gene>
<keyword evidence="8 20" id="KW-0349">Heme</keyword>
<keyword evidence="15 21" id="KW-0408">Iron</keyword>
<feature type="transmembrane region" description="Helical" evidence="21">
    <location>
        <begin position="245"/>
        <end position="270"/>
    </location>
</feature>
<feature type="transmembrane region" description="Helical" evidence="21">
    <location>
        <begin position="394"/>
        <end position="412"/>
    </location>
</feature>
<dbReference type="RefSeq" id="WP_114794573.1">
    <property type="nucleotide sequence ID" value="NZ_QQZY01000001.1"/>
</dbReference>
<dbReference type="GO" id="GO:0006119">
    <property type="term" value="P:oxidative phosphorylation"/>
    <property type="evidence" value="ECO:0007669"/>
    <property type="project" value="UniProtKB-UniPathway"/>
</dbReference>
<evidence type="ECO:0000256" key="9">
    <source>
        <dbReference type="ARBA" id="ARBA00022660"/>
    </source>
</evidence>
<keyword evidence="10 20" id="KW-0812">Transmembrane</keyword>
<feature type="transmembrane region" description="Helical" evidence="21">
    <location>
        <begin position="159"/>
        <end position="182"/>
    </location>
</feature>
<evidence type="ECO:0000256" key="10">
    <source>
        <dbReference type="ARBA" id="ARBA00022692"/>
    </source>
</evidence>